<feature type="compositionally biased region" description="Polar residues" evidence="1">
    <location>
        <begin position="355"/>
        <end position="381"/>
    </location>
</feature>
<name>A0ABP1D856_9APHY</name>
<dbReference type="PANTHER" id="PTHR13134">
    <property type="entry name" value="TRAFFICKING PROTEIN PARTICLE COMPLEX SUBUNIT 13"/>
    <property type="match status" value="1"/>
</dbReference>
<dbReference type="InterPro" id="IPR055427">
    <property type="entry name" value="TRAPPC13_N"/>
</dbReference>
<protein>
    <recommendedName>
        <fullName evidence="6">DUF974-domain-containing protein</fullName>
    </recommendedName>
</protein>
<organism evidence="4 5">
    <name type="scientific">Somion occarium</name>
    <dbReference type="NCBI Taxonomy" id="3059160"/>
    <lineage>
        <taxon>Eukaryota</taxon>
        <taxon>Fungi</taxon>
        <taxon>Dikarya</taxon>
        <taxon>Basidiomycota</taxon>
        <taxon>Agaricomycotina</taxon>
        <taxon>Agaricomycetes</taxon>
        <taxon>Polyporales</taxon>
        <taxon>Cerrenaceae</taxon>
        <taxon>Somion</taxon>
    </lineage>
</organism>
<accession>A0ABP1D856</accession>
<dbReference type="EMBL" id="OZ037946">
    <property type="protein sequence ID" value="CAL1704050.1"/>
    <property type="molecule type" value="Genomic_DNA"/>
</dbReference>
<feature type="compositionally biased region" description="Basic and acidic residues" evidence="1">
    <location>
        <begin position="633"/>
        <end position="645"/>
    </location>
</feature>
<feature type="region of interest" description="Disordered" evidence="1">
    <location>
        <begin position="622"/>
        <end position="656"/>
    </location>
</feature>
<dbReference type="InterPro" id="IPR055429">
    <property type="entry name" value="TRAPPC13_M"/>
</dbReference>
<feature type="domain" description="Trafficking protein particle complex subunit 13 N-terminal" evidence="2">
    <location>
        <begin position="9"/>
        <end position="186"/>
    </location>
</feature>
<feature type="domain" description="Trafficking protein particle complex subunit 13 middle" evidence="3">
    <location>
        <begin position="190"/>
        <end position="323"/>
    </location>
</feature>
<dbReference type="PANTHER" id="PTHR13134:SF3">
    <property type="entry name" value="TRAFFICKING PROTEIN PARTICLE COMPLEX SUBUNIT 13"/>
    <property type="match status" value="1"/>
</dbReference>
<feature type="region of interest" description="Disordered" evidence="1">
    <location>
        <begin position="504"/>
        <end position="526"/>
    </location>
</feature>
<proteinExistence type="predicted"/>
<keyword evidence="5" id="KW-1185">Reference proteome</keyword>
<dbReference type="Pfam" id="PF06159">
    <property type="entry name" value="TRAPPC13_N"/>
    <property type="match status" value="1"/>
</dbReference>
<evidence type="ECO:0000256" key="1">
    <source>
        <dbReference type="SAM" id="MobiDB-lite"/>
    </source>
</evidence>
<dbReference type="InterPro" id="IPR010378">
    <property type="entry name" value="TRAPPC13"/>
</dbReference>
<evidence type="ECO:0000259" key="3">
    <source>
        <dbReference type="Pfam" id="PF23647"/>
    </source>
</evidence>
<evidence type="ECO:0008006" key="6">
    <source>
        <dbReference type="Google" id="ProtNLM"/>
    </source>
</evidence>
<feature type="region of interest" description="Disordered" evidence="1">
    <location>
        <begin position="330"/>
        <end position="425"/>
    </location>
</feature>
<feature type="compositionally biased region" description="Pro residues" evidence="1">
    <location>
        <begin position="407"/>
        <end position="418"/>
    </location>
</feature>
<evidence type="ECO:0000259" key="2">
    <source>
        <dbReference type="Pfam" id="PF06159"/>
    </source>
</evidence>
<gene>
    <name evidence="4" type="ORF">GFSPODELE1_LOCUS4824</name>
</gene>
<dbReference type="Proteomes" id="UP001497453">
    <property type="component" value="Chromosome 3"/>
</dbReference>
<feature type="region of interest" description="Disordered" evidence="1">
    <location>
        <begin position="539"/>
        <end position="599"/>
    </location>
</feature>
<evidence type="ECO:0000313" key="4">
    <source>
        <dbReference type="EMBL" id="CAL1704050.1"/>
    </source>
</evidence>
<dbReference type="Pfam" id="PF23647">
    <property type="entry name" value="TRAPPC13_M"/>
    <property type="match status" value="1"/>
</dbReference>
<evidence type="ECO:0000313" key="5">
    <source>
        <dbReference type="Proteomes" id="UP001497453"/>
    </source>
</evidence>
<reference evidence="5" key="1">
    <citation type="submission" date="2024-04" db="EMBL/GenBank/DDBJ databases">
        <authorList>
            <person name="Shaw F."/>
            <person name="Minotto A."/>
        </authorList>
    </citation>
    <scope>NUCLEOTIDE SEQUENCE [LARGE SCALE GENOMIC DNA]</scope>
</reference>
<sequence length="750" mass="81524">MTSIDGAPHLLSLKVMRVSRPALAPSWEPFYSSSPSFSSRSTASVMSLQTTEALPGHPKTLRDFDLTEMLMLPAAFGAIQLGETFSSCLSVNNETGVEIEGVTLRVEMQSTTTKVILAEFGGPEYRLAPGDTMEHVVHHEIKELGQHVLACTVFYRLPAGARPHPTSSESHDPTIQSFRKFYKFAVTNPLSVKTKVHLPRSPSALLSATEREKVFLEVHIQNLTQDAMWLQRMHFECTDGWEVVDANSGAQPVDSLFSGPMALMQPQDMRQYIYILTPASIPPFPVTHPQGTVIPLGRLDISWRSSFGEPGRLLTSMLSRRIPLVQPVQPLAQVPTPPPKQPASAIPPHLHRSATVGSSPSRTQSPHITQRPMTPPASSGSPAPYRPGSPFRNRQSTVGPVVARPQSPAPSSPQPSPTPTMQRPSSDIEVDLLVRAIPRDELSVEKPFRIAFSLNVSVPVPLAPAGQPRKKRIVSFAVQHVQPPRLSAAALTRAAIAAPIHPESWSPRLPSSGFSTPSPYGTPYRGDFHDALARKLLVASPRPTQTDTDSEAGNDADGRESARETPLPGGARKAPDAITLPPPFSLSTSDSADPEAHRQTHDVVFQGPSAIFLPPMHLSPAEGQNPESTTVAEVDRTQPKHERNWSESTITDSEADSELDVPLGLVQRSTRVIGSQDFELDYLPLRSGFIAVGGVRILLVEDRTLDEAEDSAASADAGRSKRQENVRSLKEYDVVGELWVKTSSVLASED</sequence>